<evidence type="ECO:0000313" key="1">
    <source>
        <dbReference type="EMBL" id="RTH05973.1"/>
    </source>
</evidence>
<name>A0A430REP5_THESC</name>
<evidence type="ECO:0000313" key="2">
    <source>
        <dbReference type="Proteomes" id="UP000286910"/>
    </source>
</evidence>
<comment type="caution">
    <text evidence="1">The sequence shown here is derived from an EMBL/GenBank/DDBJ whole genome shotgun (WGS) entry which is preliminary data.</text>
</comment>
<dbReference type="EMBL" id="PELR01000050">
    <property type="protein sequence ID" value="RTH05973.1"/>
    <property type="molecule type" value="Genomic_DNA"/>
</dbReference>
<sequence length="26" mass="2855">DGLVQPGSAVVLDWPKRVLDRLIPNP</sequence>
<dbReference type="Proteomes" id="UP000286910">
    <property type="component" value="Unassembled WGS sequence"/>
</dbReference>
<dbReference type="AlphaFoldDB" id="A0A430REP5"/>
<organism evidence="1 2">
    <name type="scientific">Thermus scotoductus</name>
    <dbReference type="NCBI Taxonomy" id="37636"/>
    <lineage>
        <taxon>Bacteria</taxon>
        <taxon>Thermotogati</taxon>
        <taxon>Deinococcota</taxon>
        <taxon>Deinococci</taxon>
        <taxon>Thermales</taxon>
        <taxon>Thermaceae</taxon>
        <taxon>Thermus</taxon>
    </lineage>
</organism>
<feature type="non-terminal residue" evidence="1">
    <location>
        <position position="1"/>
    </location>
</feature>
<proteinExistence type="predicted"/>
<gene>
    <name evidence="1" type="ORF">CSW45_02450</name>
</gene>
<accession>A0A430REP5</accession>
<reference evidence="1 2" key="1">
    <citation type="journal article" date="2019" name="Extremophiles">
        <title>Biogeography of thermophiles and predominance of Thermus scotoductus in domestic water heaters.</title>
        <authorList>
            <person name="Wilpiszeski R.L."/>
            <person name="Zhang Z."/>
            <person name="House C.H."/>
        </authorList>
    </citation>
    <scope>NUCLEOTIDE SEQUENCE [LARGE SCALE GENOMIC DNA]</scope>
    <source>
        <strain evidence="1 2">32_S32</strain>
    </source>
</reference>
<protein>
    <submittedName>
        <fullName evidence="1">Alpha-ribazole phosphatase</fullName>
    </submittedName>
</protein>